<name>A0A3Q8CYH9_9LACO</name>
<reference evidence="1 2" key="1">
    <citation type="submission" date="2016-11" db="EMBL/GenBank/DDBJ databases">
        <title>Interaction between Lactobacillus species and yeast in water kefir.</title>
        <authorList>
            <person name="Behr J."/>
            <person name="Xu D."/>
            <person name="Vogel R.F."/>
        </authorList>
    </citation>
    <scope>NUCLEOTIDE SEQUENCE [LARGE SCALE GENOMIC DNA]</scope>
    <source>
        <strain evidence="1 2">TMW 1.1822</strain>
        <plasmid evidence="2">pl11822-2</plasmid>
    </source>
</reference>
<dbReference type="RefSeq" id="WP_141055949.1">
    <property type="nucleotide sequence ID" value="NZ_CP018178.1"/>
</dbReference>
<proteinExistence type="predicted"/>
<organism evidence="1 2">
    <name type="scientific">Liquorilactobacillus hordei</name>
    <dbReference type="NCBI Taxonomy" id="468911"/>
    <lineage>
        <taxon>Bacteria</taxon>
        <taxon>Bacillati</taxon>
        <taxon>Bacillota</taxon>
        <taxon>Bacilli</taxon>
        <taxon>Lactobacillales</taxon>
        <taxon>Lactobacillaceae</taxon>
        <taxon>Liquorilactobacillus</taxon>
    </lineage>
</organism>
<evidence type="ECO:0000313" key="2">
    <source>
        <dbReference type="Proteomes" id="UP000314960"/>
    </source>
</evidence>
<dbReference type="AlphaFoldDB" id="A0A3Q8CYH9"/>
<evidence type="ECO:0000313" key="1">
    <source>
        <dbReference type="EMBL" id="AUJ31004.1"/>
    </source>
</evidence>
<keyword evidence="1" id="KW-0614">Plasmid</keyword>
<dbReference type="EMBL" id="CP018178">
    <property type="protein sequence ID" value="AUJ31004.1"/>
    <property type="molecule type" value="Genomic_DNA"/>
</dbReference>
<dbReference type="KEGG" id="lhw:BSQ49_12200"/>
<evidence type="ECO:0008006" key="3">
    <source>
        <dbReference type="Google" id="ProtNLM"/>
    </source>
</evidence>
<dbReference type="PROSITE" id="PS51257">
    <property type="entry name" value="PROKAR_LIPOPROTEIN"/>
    <property type="match status" value="1"/>
</dbReference>
<gene>
    <name evidence="1" type="ORF">BSQ49_12200</name>
</gene>
<protein>
    <recommendedName>
        <fullName evidence="3">DUF5640 domain-containing protein</fullName>
    </recommendedName>
</protein>
<accession>A0A3Q8CYH9</accession>
<geneLocation type="plasmid" evidence="2">
    <name>pl11822-2</name>
</geneLocation>
<dbReference type="Proteomes" id="UP000314960">
    <property type="component" value="Plasmid pL11822-2"/>
</dbReference>
<sequence length="132" mass="14734">MRKKWEHILGLMAVLVLVVIGLSACGKSTSDTLQSQKWTFDATKNQDGTNPTAQFSEKKLTLSEGSLNEVYSYSISKDNGKEEITFVGKNSITDRKETRKFEIKKSNDEYKLTPLNSLAKSDTGKVTLVPKK</sequence>